<dbReference type="PROSITE" id="PS50075">
    <property type="entry name" value="CARRIER"/>
    <property type="match status" value="1"/>
</dbReference>
<dbReference type="InterPro" id="IPR042099">
    <property type="entry name" value="ANL_N_sf"/>
</dbReference>
<feature type="transmembrane region" description="Helical" evidence="4">
    <location>
        <begin position="1212"/>
        <end position="1238"/>
    </location>
</feature>
<feature type="transmembrane region" description="Helical" evidence="4">
    <location>
        <begin position="1451"/>
        <end position="1472"/>
    </location>
</feature>
<feature type="compositionally biased region" description="Low complexity" evidence="3">
    <location>
        <begin position="2100"/>
        <end position="2110"/>
    </location>
</feature>
<feature type="domain" description="Carrier" evidence="5">
    <location>
        <begin position="565"/>
        <end position="641"/>
    </location>
</feature>
<dbReference type="Pfam" id="PF07727">
    <property type="entry name" value="RVT_2"/>
    <property type="match status" value="1"/>
</dbReference>
<reference evidence="7 8" key="1">
    <citation type="submission" date="2016-02" db="EMBL/GenBank/DDBJ databases">
        <title>Genome analysis of coral dinoflagellate symbionts highlights evolutionary adaptations to a symbiotic lifestyle.</title>
        <authorList>
            <person name="Aranda M."/>
            <person name="Li Y."/>
            <person name="Liew Y.J."/>
            <person name="Baumgarten S."/>
            <person name="Simakov O."/>
            <person name="Wilson M."/>
            <person name="Piel J."/>
            <person name="Ashoor H."/>
            <person name="Bougouffa S."/>
            <person name="Bajic V.B."/>
            <person name="Ryu T."/>
            <person name="Ravasi T."/>
            <person name="Bayer T."/>
            <person name="Micklem G."/>
            <person name="Kim H."/>
            <person name="Bhak J."/>
            <person name="Lajeunesse T.C."/>
            <person name="Voolstra C.R."/>
        </authorList>
    </citation>
    <scope>NUCLEOTIDE SEQUENCE [LARGE SCALE GENOMIC DNA]</scope>
    <source>
        <strain evidence="7 8">CCMP2467</strain>
    </source>
</reference>
<dbReference type="Proteomes" id="UP000186817">
    <property type="component" value="Unassembled WGS sequence"/>
</dbReference>
<keyword evidence="4" id="KW-1133">Transmembrane helix</keyword>
<evidence type="ECO:0000256" key="4">
    <source>
        <dbReference type="SAM" id="Phobius"/>
    </source>
</evidence>
<dbReference type="CDD" id="cd09272">
    <property type="entry name" value="RNase_HI_RT_Ty1"/>
    <property type="match status" value="1"/>
</dbReference>
<dbReference type="Pfam" id="PF00501">
    <property type="entry name" value="AMP-binding"/>
    <property type="match status" value="1"/>
</dbReference>
<sequence>MAFEDMAPTPEELALTTDIDGYSCMPGVETNLGELLTTAALEKPDGVCLETQDGCYTFMQVAQMADAIRKVLRKALLALDLPTESDSEVTIVLPRGVQSIASVHAVMLEKCAYNAFDICEPVEKLRTWIEVAQPPVMISSDASLRHLGIMDVAAALGEFPRMVLDVDRALQKAVGNSFPHPPCHSPKDHDRLAYLIFTSGSTGKPKAVMIRHKSALNVVRIWGRQVGLHDRDRFAQAASMSWDVHVIEVYATMAARATSVTCPDMVKMGPDMQAWLKERHITGMSVVPSHLRTMAGGGADVSRTLNGLPHLRILDVGGEALAADVVETWAPGRQLFNSYGPSEISVVCTGGYVKTGDVITIGAQLPTYQCYILDPETMEVKAEGERGVLFVGGIGLARGYLEEEEKTKLKFIELPGIGRVYNTGDLASRGAAGRIHYHGRVDWQVKVRGIRIELEALEQAITELPNVKHCEARVLDQRLAAGSEAVKVLLASGAAELSEAELKATAAALGRGYVLSQAKIVENDAWKFNTSGKLLRNAVPLDDASGCEVGQKKDAWDAFVKEGASKLEQEIAACLAPQLGQNLDRWDCNSHFMEDLGVDSGGFGRLISQMRMQPSLQQVDLQMLFDHPTARSLASALALSSMDSDSEDEEGNGLPHSGALLQGVMSHLEATPHAVCAEAGCRSVTYHQLFKLAASYQQLLHQSLKTQYLARGRCVSICLDMPERMSALLAVLREGCTFCMMDPRSSGSTITEQLLLTKPGLLLATKADHAMWMRLQGHCRLLASEAARLAIRTPGDGLRAEPTSEAALLQAVLGWQQELHLDHTARVLSCLQAGSVGGLVALLSSLHAGATLLSPSDELLQKLCVSRANVLACELTDLETLTATWSQENCPVRPQQLSAVCAQELTGQWPSLNWAPSHLRLLQIGVAWATALPRMAAIDLGRGSSAISAAQPVAVAAKMVVADRLLPPLAFCHPLWISFLVLLAWLFLEQFVRVGVLALLKWLLIGRYKEGDHDIYSLMYLRHWLVEHVAKGTIVDQSAHQGSSMAFLFMRNLALKAVGADVSLSSVITRRVVAFDLVSVGDLATVHGPRHLTAVNYGTRRMVLRRVKVAAAGYVEPLSTVHSKVVVDGRVCGVPAQPVAGADASRLPTKEEARCFRNKASAWAMGYWCLLLPKAMMPFLGLIFLLCGYPFIEERTMHIEHTDVLPPELFSMLQWVPLIAFEVSMLNAIGQLAGTALLCRLLPKVKPPCTYSLLSLRAQIAALKMSMFKQASEMMHDASIVPAFTRLCGATVGHGCAMSRQALMLPETLVVGNRCFFATDNILTSVEVDRGEFKVPCVTYMSDHTFLGNNNHLPQGLPEGSFCGVSTWLPERPTEPHYCYFGNPAIKFKRLSSQAAGKTNQGPEPASCLARFWHHFSSSVLDVFLYRGVQGMVTGVAFVVSRTSVPEITSVWQVCQVLAIYLAFLLGSWFIFSVKLGNMLFNGKAPRSNATWPDWTGSSFNYSQAYYSTTVTRWFTALTGQKRVFKLPFQAAGSRWQAPILRLLGAKIGVSFFVARNEHVLFDASFTEIGDDVTVDYDGMVRVPCCFGAVPPGYLKDFRLKFTHCKIGNGVTIMTGAIVACSPVAAAVGNSVEPAGLNMEPPQEQPSENVGEEVSRPSHQPRASTEVDSGTTTVDGGQATMDSSSSGLQGDPRISAQRAAEITEPVGSAPNMGLFAAESGSDVKQWQLAWLGVETEGVFRSPGTTGLDAESNSVATETTGTDSKKDALVQRESARQLAPGDPPAMEPERPVQQSSMPGAMGAAPSVPQRGSTSAGDPWTAIWEGLYGKFGARAKAGAARHPSPPPPPQVSETTVPQTAPAIGYPSHGLSSAASPGILEALTQGMQQLQDLQAKALKKDHAGDDVPEVVKTATVSLPELPAPTGEMSGLHAVAGLVGANNYLYAGFVSWVWRLVGISAGDGFRDLCGLVGSNTTGTITDQSGGSPEAFFWKVDSSECESLWLQRCRDMGMTIPDGSLLARSLSSTTAKYLAENQDALFRTQLMRSTYRIDAQPGIDDVVRYQQHLQAEIENIMISKASAGVTGPSVKAVTPVAGAELSERSTPTSPTSPSTASIQKAQAEPEGEASPAKATEPGITPGQPVLSWEALLQAAAKVAGSSPPTEPKAPTMKVMSIIGSSSADGVQDGAYALVDSGATHPLRRARSVEEWRSASPVIVHLAGGEIVELKMNEAGTLLVPHTGSTRSASSSPIVPLGSLVGVLGYKMEWHGSRCRLISRDGESLTLRVRDGCPEITEQQALELISRIEDQKLAELRNATSTTRTRIRESVIALNKSWFDHLIAYCNSGIGTDSLMAIHSAPFLSDVPEEALYGLSEADPVSNGWDALRGLKHLNRKTRKRLWSSRRWVVHLYAGKKANEEVMFLERQGFVVLELDIERGLDADARGAFPKPHKYLFVAKLKVPRTFVDDGKGLGEDYDLGEASEDTAPIDENAFDYVEPRSGVEAEDSALGEEKDGDEPCDGEEEEHLPEKRLSPEDDLDMVAPETVNLIFATALPDNKSSTVLEAIQDVVTYCWSLNVPIVRFHCDRGMEFYAKATRQWIKYHGMRFTTSEGGLHQQNGLVENAVRYIKQRARTLLLGAKLPQRLWPQAVTMAASVQRASVLGMETRLAAPFGAKVLVRRREYGGTAEPGKPDDLAPRWLKGRYVGLSDTLRRGHLVYLSADDGEKFVHTVNVRVGAEEAPLPEPELEADLPGPPSRRLRGKASGSGDVVTVSKAQTLVGTEELKLRAEGLLEDWSQEEAEKLIVHIALSLDHGDRKFGVFRHGGQVGLTRATYEYPWIARFFARAVKEKSPEAEFSALYMSVNTSREVHADSNNLTGLPNYLYPIAVPRRGGDLWIELSDGDVVKGKIVEMVDAKGTVRYGCVQPLVEGQVVSFDPHRRHAVLPWKGLRIVLVAYTPGVPQNLKGPEREVLSQLGFPIPSEVELTGPVVALRSMSVLHYKRENTVQEEEGNAFGDTEVICSDGSPLYERGVCDGSDGLCADGSSSQASSEEWDLWDMYLPLSEGDPCDVPKALIASCDGSPQLHKAEVTFTKGIEDLLDSLRSPLTVVHNVDPTEAAGVFSRWVPSVQKELSSFDSAARKINNDDPQVLEDLRTGKAKIVPMKVVYTVKPPSEEAASAGELFRRKARIVACGNMMAESGEETYAGTAPAEVVRSALSISSLKGWDAATLDVTAAFLQTPLKEVQCQQRILGQPPRALVRAGLCGERELWEFTHAVYGLRESPRWWGEFRDHRLAQLSIVVGSRRLKLLQCRVEGSWWKLVEDKVLVGVIVVYVDDLLICSTPSIIAAVSEAVKNLWATSSLSWASDGGVRFLGIEISKVEGGFALNQEPYIQELLRIHNIPPTQKDLIPVGKDHTSLEADAEELVFTTAELRAAQQAAGEVLWLSQRTRPDIAYTASLVSSLCSRAPRRAVAIARKCLGYLQRTRDYNLHVCTSSMKMIAWSDASFAPDGGRSHTGWLVSLGNTPVSWRSSRQPTVTLSTAESELAASVEGALALTSIESLLKEMNLGEWDSVLRTDSMSSLAIQKGSGSWRTRHLRIKSRWICERLESGDLNIEHCPGDEQIADALTKALSSGRLRDLARAMGILQLEEIVKLVTTSNNTGSSKASAVMGCDASELTMYVNPRCIEQISGTEQYRHLDLHLPHKVPDERYSIQNVGDKWETSGRQMSMYPFGTLYTGEDDYLFHGSESYATNHRHLNELHRLSAFQQVTTKVPPSYDGRSSWFAYEDAIDDWCDITELDAEKRGPALRNRLEGEAAIHRRLLDRDRLKDPANGVKYFKSFLRPLFVKGAANVFLYRFQQFMNMHRGNGDMLRWITRFQLSVNRNRWTMAGRQDSQWQDQYWDDWSWYESEESYAAKGKGKKGKKGKGKGKFSKDGKDGKSGKDGQSQLAEASSSSVTAATTFYAEYINPLNFSFMATEDKKEEAFISQPLTPTAMVLDLGCTRAMASRVAARFCDDNPNCGIWYTIAETMSQFTFANSESTKRKQKLIICMYDREYAVQSTEFDIVEQGHVPILMSLPQMRNLRFQLVAPSSHLVLDLLDLSRLMWNVRFDKHKKSSFLTYFCHYGYGFHQKTLGGSSLEEEPKDFVFATDDEWVIDEASMELIRLHKKVRRTRYEPKEGAVPIPLEYLDNKRKTITELSKGKNVAHEDDWRSPEPPTSKVTEPWKGRLDLLMKNLAKVSLKTAQREQEHPESLHQVAGAPLAPEDDPDLQECEVSRASPQYQRMLEKLNNDVELYKLHVKHYHMSSAQFRRRTSMLGLPGEIYDKYDRIVKGCRVCSTSVPTPPRARIAGLRASSFGDLIFVDHEEIKFGTKAYLALVIIDGASNLLWVTALTSLEAPETLGAFRQWTEENNCIPKGIVGDQAFFAPPLMSYYKFHGITPYPCGLRTPWPNRAETAVRLFKRTWSIMAKALADEGHAERVTVRQAVKKVAWARNCQLTVSGYSPLEIATGRRPPDLFDVETSTPEQLRRIEPLSIFRGLPCVLIKKPGSRLTFGRVWQDVSCHQMVLTRREIVCLSGIRMNRRRSPKVFGSEELSYLKKAPWCWLKFIVRYCESISRRFAVMVIRGMMWQFLLSLPNREALLRKRYAMMLRVILAAEPNHIFIHPVIPAQWTKKAANAFWHFCAEVSRWQDDRGDGYFVTIMYPAHSGFWLSQSSRSLKWRSSMTFCTFKNKGEQQHGEISFLTNTPDGSLDRLESLAEGYSSEEILDPRFAVLLSQCLLSNHRSDLRQGFLLEDIFEDFEDGTLCALCLRSERNSEALPVLPSSEEYSMLSNNSRGRLPKPLQFVAPQRFVTSSLVQALSYIDNLLPGTELEIHTTTSAEAAALRPLIKNVRVLTLPYLEFVIMIMSSKKGPDVGLDFTDQPAPSPSVPPQPPAAP</sequence>
<name>A0A1Q9BZW7_SYMMI</name>
<dbReference type="Gene3D" id="1.10.1200.10">
    <property type="entry name" value="ACP-like"/>
    <property type="match status" value="1"/>
</dbReference>
<dbReference type="InterPro" id="IPR013103">
    <property type="entry name" value="RVT_2"/>
</dbReference>
<feature type="region of interest" description="Disordered" evidence="3">
    <location>
        <begin position="4241"/>
        <end position="4266"/>
    </location>
</feature>
<dbReference type="EMBL" id="LSRX01002097">
    <property type="protein sequence ID" value="OLP76221.1"/>
    <property type="molecule type" value="Genomic_DNA"/>
</dbReference>
<dbReference type="SUPFAM" id="SSF53098">
    <property type="entry name" value="Ribonuclease H-like"/>
    <property type="match status" value="2"/>
</dbReference>
<dbReference type="InterPro" id="IPR012337">
    <property type="entry name" value="RNaseH-like_sf"/>
</dbReference>
<dbReference type="InterPro" id="IPR043502">
    <property type="entry name" value="DNA/RNA_pol_sf"/>
</dbReference>
<feature type="compositionally biased region" description="Basic and acidic residues" evidence="3">
    <location>
        <begin position="1762"/>
        <end position="1774"/>
    </location>
</feature>
<accession>A0A1Q9BZW7</accession>
<feature type="compositionally biased region" description="Basic and acidic residues" evidence="3">
    <location>
        <begin position="3929"/>
        <end position="3940"/>
    </location>
</feature>
<keyword evidence="8" id="KW-1185">Reference proteome</keyword>
<dbReference type="InterPro" id="IPR009081">
    <property type="entry name" value="PP-bd_ACP"/>
</dbReference>
<dbReference type="Gene3D" id="3.30.420.10">
    <property type="entry name" value="Ribonuclease H-like superfamily/Ribonuclease H"/>
    <property type="match status" value="2"/>
</dbReference>
<dbReference type="SUPFAM" id="SSF56801">
    <property type="entry name" value="Acetyl-CoA synthetase-like"/>
    <property type="match status" value="2"/>
</dbReference>
<feature type="compositionally biased region" description="Basic residues" evidence="3">
    <location>
        <begin position="3915"/>
        <end position="3928"/>
    </location>
</feature>
<keyword evidence="1" id="KW-0596">Phosphopantetheine</keyword>
<feature type="region of interest" description="Disordered" evidence="3">
    <location>
        <begin position="3915"/>
        <end position="3948"/>
    </location>
</feature>
<evidence type="ECO:0000256" key="3">
    <source>
        <dbReference type="SAM" id="MobiDB-lite"/>
    </source>
</evidence>
<dbReference type="InterPro" id="IPR011004">
    <property type="entry name" value="Trimer_LpxA-like_sf"/>
</dbReference>
<feature type="compositionally biased region" description="Basic and acidic residues" evidence="3">
    <location>
        <begin position="4242"/>
        <end position="4251"/>
    </location>
</feature>
<evidence type="ECO:0000313" key="7">
    <source>
        <dbReference type="EMBL" id="OLP76221.1"/>
    </source>
</evidence>
<dbReference type="OrthoDB" id="430335at2759"/>
<feature type="compositionally biased region" description="Polar residues" evidence="3">
    <location>
        <begin position="1750"/>
        <end position="1761"/>
    </location>
</feature>
<feature type="region of interest" description="Disordered" evidence="3">
    <location>
        <begin position="2093"/>
        <end position="2138"/>
    </location>
</feature>
<dbReference type="GO" id="GO:0015074">
    <property type="term" value="P:DNA integration"/>
    <property type="evidence" value="ECO:0007669"/>
    <property type="project" value="InterPro"/>
</dbReference>
<dbReference type="SUPFAM" id="SSF51161">
    <property type="entry name" value="Trimeric LpxA-like enzymes"/>
    <property type="match status" value="1"/>
</dbReference>
<evidence type="ECO:0000256" key="1">
    <source>
        <dbReference type="ARBA" id="ARBA00022450"/>
    </source>
</evidence>
<dbReference type="Pfam" id="PF00550">
    <property type="entry name" value="PP-binding"/>
    <property type="match status" value="1"/>
</dbReference>
<dbReference type="PANTHER" id="PTHR44845">
    <property type="entry name" value="CARRIER DOMAIN-CONTAINING PROTEIN"/>
    <property type="match status" value="1"/>
</dbReference>
<dbReference type="GO" id="GO:0003676">
    <property type="term" value="F:nucleic acid binding"/>
    <property type="evidence" value="ECO:0007669"/>
    <property type="project" value="InterPro"/>
</dbReference>
<dbReference type="InterPro" id="IPR036736">
    <property type="entry name" value="ACP-like_sf"/>
</dbReference>
<gene>
    <name evidence="7" type="primary">lgrC</name>
    <name evidence="7" type="ORF">AK812_SmicGene43875</name>
</gene>
<protein>
    <submittedName>
        <fullName evidence="7">Linear gramicidin synthase subunit C</fullName>
    </submittedName>
</protein>
<keyword evidence="4" id="KW-0812">Transmembrane</keyword>
<feature type="transmembrane region" description="Helical" evidence="4">
    <location>
        <begin position="1167"/>
        <end position="1192"/>
    </location>
</feature>
<dbReference type="InterPro" id="IPR000873">
    <property type="entry name" value="AMP-dep_synth/lig_dom"/>
</dbReference>
<keyword evidence="4" id="KW-0472">Membrane</keyword>
<dbReference type="PROSITE" id="PS50994">
    <property type="entry name" value="INTEGRASE"/>
    <property type="match status" value="1"/>
</dbReference>
<feature type="domain" description="Integrase catalytic" evidence="6">
    <location>
        <begin position="2479"/>
        <end position="2675"/>
    </location>
</feature>
<feature type="compositionally biased region" description="Polar residues" evidence="3">
    <location>
        <begin position="1657"/>
        <end position="1688"/>
    </location>
</feature>
<feature type="region of interest" description="Disordered" evidence="3">
    <location>
        <begin position="1635"/>
        <end position="1693"/>
    </location>
</feature>
<proteinExistence type="predicted"/>
<dbReference type="InterPro" id="IPR036397">
    <property type="entry name" value="RNaseH_sf"/>
</dbReference>
<dbReference type="Gene3D" id="3.40.50.12780">
    <property type="entry name" value="N-terminal domain of ligase-like"/>
    <property type="match status" value="2"/>
</dbReference>
<dbReference type="SUPFAM" id="SSF56672">
    <property type="entry name" value="DNA/RNA polymerases"/>
    <property type="match status" value="1"/>
</dbReference>
<feature type="region of interest" description="Disordered" evidence="3">
    <location>
        <begin position="1834"/>
        <end position="1865"/>
    </location>
</feature>
<dbReference type="InterPro" id="IPR001584">
    <property type="entry name" value="Integrase_cat-core"/>
</dbReference>
<feature type="compositionally biased region" description="Pro residues" evidence="3">
    <location>
        <begin position="4923"/>
        <end position="4936"/>
    </location>
</feature>
<dbReference type="PANTHER" id="PTHR44845:SF6">
    <property type="entry name" value="BETA-ALANINE-ACTIVATING ENZYME"/>
    <property type="match status" value="1"/>
</dbReference>
<evidence type="ECO:0000256" key="2">
    <source>
        <dbReference type="ARBA" id="ARBA00022553"/>
    </source>
</evidence>
<keyword evidence="2" id="KW-0597">Phosphoprotein</keyword>
<evidence type="ECO:0000259" key="6">
    <source>
        <dbReference type="PROSITE" id="PS50994"/>
    </source>
</evidence>
<feature type="non-terminal residue" evidence="7">
    <location>
        <position position="4936"/>
    </location>
</feature>
<comment type="caution">
    <text evidence="7">The sequence shown here is derived from an EMBL/GenBank/DDBJ whole genome shotgun (WGS) entry which is preliminary data.</text>
</comment>
<dbReference type="InterPro" id="IPR045851">
    <property type="entry name" value="AMP-bd_C_sf"/>
</dbReference>
<feature type="region of interest" description="Disordered" evidence="3">
    <location>
        <begin position="2735"/>
        <end position="2761"/>
    </location>
</feature>
<dbReference type="InterPro" id="IPR020845">
    <property type="entry name" value="AMP-binding_CS"/>
</dbReference>
<feature type="compositionally biased region" description="Acidic residues" evidence="3">
    <location>
        <begin position="2499"/>
        <end position="2522"/>
    </location>
</feature>
<evidence type="ECO:0000313" key="8">
    <source>
        <dbReference type="Proteomes" id="UP000186817"/>
    </source>
</evidence>
<evidence type="ECO:0000259" key="5">
    <source>
        <dbReference type="PROSITE" id="PS50075"/>
    </source>
</evidence>
<organism evidence="7 8">
    <name type="scientific">Symbiodinium microadriaticum</name>
    <name type="common">Dinoflagellate</name>
    <name type="synonym">Zooxanthella microadriatica</name>
    <dbReference type="NCBI Taxonomy" id="2951"/>
    <lineage>
        <taxon>Eukaryota</taxon>
        <taxon>Sar</taxon>
        <taxon>Alveolata</taxon>
        <taxon>Dinophyceae</taxon>
        <taxon>Suessiales</taxon>
        <taxon>Symbiodiniaceae</taxon>
        <taxon>Symbiodinium</taxon>
    </lineage>
</organism>
<dbReference type="Gene3D" id="3.30.300.30">
    <property type="match status" value="1"/>
</dbReference>
<feature type="region of interest" description="Disordered" evidence="3">
    <location>
        <begin position="4914"/>
        <end position="4936"/>
    </location>
</feature>
<feature type="region of interest" description="Disordered" evidence="3">
    <location>
        <begin position="2497"/>
        <end position="2531"/>
    </location>
</feature>
<dbReference type="SUPFAM" id="SSF47336">
    <property type="entry name" value="ACP-like"/>
    <property type="match status" value="1"/>
</dbReference>
<dbReference type="PROSITE" id="PS00455">
    <property type="entry name" value="AMP_BINDING"/>
    <property type="match status" value="1"/>
</dbReference>
<feature type="transmembrane region" description="Helical" evidence="4">
    <location>
        <begin position="975"/>
        <end position="1000"/>
    </location>
</feature>
<feature type="region of interest" description="Disordered" evidence="3">
    <location>
        <begin position="1742"/>
        <end position="1815"/>
    </location>
</feature>